<evidence type="ECO:0000256" key="1">
    <source>
        <dbReference type="ARBA" id="ARBA00009673"/>
    </source>
</evidence>
<dbReference type="PANTHER" id="PTHR10472:SF5">
    <property type="entry name" value="D-AMINOACYL-TRNA DEACYLASE 1"/>
    <property type="match status" value="1"/>
</dbReference>
<gene>
    <name evidence="2 3" type="primary">dtd</name>
    <name evidence="3" type="ORF">QJ043_09670</name>
</gene>
<sequence>MRALLQRVTRASVTCRDDETDDWRETGAIGPGFCILLGVGPEDTPETAERLWRKVRNLRVFDDDEGHMNRSLIDVGGAALVVSQFTLYADARKGNRPSFTGAAKPDVAIPLYERFCALARQDVPVGTGIFGAEMRVSLTNDGPVTIWLDTDELTRSKQ</sequence>
<organism evidence="3 4">
    <name type="scientific">Kribbibacterium absianum</name>
    <dbReference type="NCBI Taxonomy" id="3044210"/>
    <lineage>
        <taxon>Bacteria</taxon>
        <taxon>Bacillati</taxon>
        <taxon>Actinomycetota</taxon>
        <taxon>Coriobacteriia</taxon>
        <taxon>Coriobacteriales</taxon>
        <taxon>Kribbibacteriaceae</taxon>
        <taxon>Kribbibacterium</taxon>
    </lineage>
</organism>
<comment type="catalytic activity">
    <reaction evidence="2">
        <text>glycyl-tRNA(Ala) + H2O = tRNA(Ala) + glycine + H(+)</text>
        <dbReference type="Rhea" id="RHEA:53744"/>
        <dbReference type="Rhea" id="RHEA-COMP:9657"/>
        <dbReference type="Rhea" id="RHEA-COMP:13640"/>
        <dbReference type="ChEBI" id="CHEBI:15377"/>
        <dbReference type="ChEBI" id="CHEBI:15378"/>
        <dbReference type="ChEBI" id="CHEBI:57305"/>
        <dbReference type="ChEBI" id="CHEBI:78442"/>
        <dbReference type="ChEBI" id="CHEBI:78522"/>
    </reaction>
</comment>
<dbReference type="EC" id="3.1.1.96" evidence="2"/>
<dbReference type="EMBL" id="JASJEX010000005">
    <property type="protein sequence ID" value="MDJ1130343.1"/>
    <property type="molecule type" value="Genomic_DNA"/>
</dbReference>
<dbReference type="Gene3D" id="3.50.80.10">
    <property type="entry name" value="D-tyrosyl-tRNA(Tyr) deacylase"/>
    <property type="match status" value="1"/>
</dbReference>
<dbReference type="InterPro" id="IPR023509">
    <property type="entry name" value="DTD-like_sf"/>
</dbReference>
<evidence type="ECO:0000256" key="2">
    <source>
        <dbReference type="HAMAP-Rule" id="MF_00518"/>
    </source>
</evidence>
<keyword evidence="2 3" id="KW-0378">Hydrolase</keyword>
<comment type="function">
    <text evidence="2">An aminoacyl-tRNA editing enzyme that deacylates mischarged D-aminoacyl-tRNAs. Also deacylates mischarged glycyl-tRNA(Ala), protecting cells against glycine mischarging by AlaRS. Acts via tRNA-based rather than protein-based catalysis; rejects L-amino acids rather than detecting D-amino acids in the active site. By recycling D-aminoacyl-tRNA to D-amino acids and free tRNA molecules, this enzyme counteracts the toxicity associated with the formation of D-aminoacyl-tRNA entities in vivo and helps enforce protein L-homochirality.</text>
</comment>
<comment type="caution">
    <text evidence="3">The sequence shown here is derived from an EMBL/GenBank/DDBJ whole genome shotgun (WGS) entry which is preliminary data.</text>
</comment>
<dbReference type="PANTHER" id="PTHR10472">
    <property type="entry name" value="D-TYROSYL-TRNA TYR DEACYLASE"/>
    <property type="match status" value="1"/>
</dbReference>
<protein>
    <recommendedName>
        <fullName evidence="2">D-aminoacyl-tRNA deacylase</fullName>
        <shortName evidence="2">DTD</shortName>
        <ecNumber evidence="2">3.1.1.96</ecNumber>
    </recommendedName>
    <alternativeName>
        <fullName evidence="2">Gly-tRNA(Ala) deacylase</fullName>
        <ecNumber evidence="2">3.1.1.-</ecNumber>
    </alternativeName>
</protein>
<keyword evidence="2" id="KW-0820">tRNA-binding</keyword>
<feature type="short sequence motif" description="Gly-cisPro motif, important for rejection of L-amino acids" evidence="2">
    <location>
        <begin position="142"/>
        <end position="143"/>
    </location>
</feature>
<evidence type="ECO:0000313" key="4">
    <source>
        <dbReference type="Proteomes" id="UP001431693"/>
    </source>
</evidence>
<dbReference type="GO" id="GO:0051499">
    <property type="term" value="F:D-aminoacyl-tRNA deacylase activity"/>
    <property type="evidence" value="ECO:0007669"/>
    <property type="project" value="UniProtKB-EC"/>
</dbReference>
<dbReference type="SUPFAM" id="SSF69500">
    <property type="entry name" value="DTD-like"/>
    <property type="match status" value="1"/>
</dbReference>
<keyword evidence="4" id="KW-1185">Reference proteome</keyword>
<dbReference type="Pfam" id="PF02580">
    <property type="entry name" value="Tyr_Deacylase"/>
    <property type="match status" value="1"/>
</dbReference>
<keyword evidence="2" id="KW-0694">RNA-binding</keyword>
<name>A0ABT6ZMQ1_9ACTN</name>
<dbReference type="HAMAP" id="MF_00518">
    <property type="entry name" value="Deacylase_Dtd"/>
    <property type="match status" value="1"/>
</dbReference>
<proteinExistence type="inferred from homology"/>
<dbReference type="RefSeq" id="WP_283713421.1">
    <property type="nucleotide sequence ID" value="NZ_JASJEW010000004.1"/>
</dbReference>
<reference evidence="3" key="1">
    <citation type="submission" date="2023-05" db="EMBL/GenBank/DDBJ databases">
        <title>[olsenella] sp. nov., isolated from a pig farm feces dump.</title>
        <authorList>
            <person name="Chang Y.-H."/>
        </authorList>
    </citation>
    <scope>NUCLEOTIDE SEQUENCE</scope>
    <source>
        <strain evidence="3">YH-ols2217</strain>
    </source>
</reference>
<dbReference type="EC" id="3.1.1.-" evidence="2"/>
<comment type="domain">
    <text evidence="2">A Gly-cisPro motif from one monomer fits into the active site of the other monomer to allow specific chiral rejection of L-amino acids.</text>
</comment>
<comment type="subunit">
    <text evidence="2">Homodimer.</text>
</comment>
<comment type="subcellular location">
    <subcellularLocation>
        <location evidence="2">Cytoplasm</location>
    </subcellularLocation>
</comment>
<dbReference type="Proteomes" id="UP001431693">
    <property type="component" value="Unassembled WGS sequence"/>
</dbReference>
<comment type="catalytic activity">
    <reaction evidence="2">
        <text>a D-aminoacyl-tRNA + H2O = a tRNA + a D-alpha-amino acid + H(+)</text>
        <dbReference type="Rhea" id="RHEA:13953"/>
        <dbReference type="Rhea" id="RHEA-COMP:10123"/>
        <dbReference type="Rhea" id="RHEA-COMP:10124"/>
        <dbReference type="ChEBI" id="CHEBI:15377"/>
        <dbReference type="ChEBI" id="CHEBI:15378"/>
        <dbReference type="ChEBI" id="CHEBI:59871"/>
        <dbReference type="ChEBI" id="CHEBI:78442"/>
        <dbReference type="ChEBI" id="CHEBI:79333"/>
        <dbReference type="EC" id="3.1.1.96"/>
    </reaction>
</comment>
<dbReference type="NCBIfam" id="TIGR00256">
    <property type="entry name" value="D-aminoacyl-tRNA deacylase"/>
    <property type="match status" value="1"/>
</dbReference>
<comment type="similarity">
    <text evidence="1 2">Belongs to the DTD family.</text>
</comment>
<accession>A0ABT6ZMQ1</accession>
<keyword evidence="2" id="KW-0963">Cytoplasm</keyword>
<dbReference type="CDD" id="cd00563">
    <property type="entry name" value="Dtyr_deacylase"/>
    <property type="match status" value="1"/>
</dbReference>
<evidence type="ECO:0000313" key="3">
    <source>
        <dbReference type="EMBL" id="MDJ1130343.1"/>
    </source>
</evidence>
<dbReference type="InterPro" id="IPR003732">
    <property type="entry name" value="Daa-tRNA_deacyls_DTD"/>
</dbReference>